<gene>
    <name evidence="2" type="ORF">I633_22236</name>
</gene>
<dbReference type="EMBL" id="CP004847">
    <property type="protein sequence ID" value="AGP79870.1"/>
    <property type="molecule type" value="Genomic_DNA"/>
</dbReference>
<organism evidence="2 3">
    <name type="scientific">Alteromonas mediterranea 615</name>
    <dbReference type="NCBI Taxonomy" id="1300253"/>
    <lineage>
        <taxon>Bacteria</taxon>
        <taxon>Pseudomonadati</taxon>
        <taxon>Pseudomonadota</taxon>
        <taxon>Gammaproteobacteria</taxon>
        <taxon>Alteromonadales</taxon>
        <taxon>Alteromonadaceae</taxon>
        <taxon>Alteromonas/Salinimonas group</taxon>
        <taxon>Alteromonas</taxon>
    </lineage>
</organism>
<evidence type="ECO:0000259" key="1">
    <source>
        <dbReference type="Pfam" id="PF08302"/>
    </source>
</evidence>
<dbReference type="GO" id="GO:0006388">
    <property type="term" value="P:tRNA splicing, via endonucleolytic cleavage and ligation"/>
    <property type="evidence" value="ECO:0007669"/>
    <property type="project" value="InterPro"/>
</dbReference>
<dbReference type="Pfam" id="PF08302">
    <property type="entry name" value="tRNA_lig_CPD"/>
    <property type="match status" value="1"/>
</dbReference>
<evidence type="ECO:0000313" key="3">
    <source>
        <dbReference type="Proteomes" id="UP000014909"/>
    </source>
</evidence>
<feature type="domain" description="tRNA ligase phosphodiesterase" evidence="1">
    <location>
        <begin position="44"/>
        <end position="101"/>
    </location>
</feature>
<proteinExistence type="predicted"/>
<protein>
    <recommendedName>
        <fullName evidence="1">tRNA ligase phosphodiesterase domain-containing protein</fullName>
    </recommendedName>
</protein>
<reference evidence="2 3" key="1">
    <citation type="journal article" date="2013" name="Genome Biol. Evol.">
        <title>Genomic Diversity of "Deep Ecotype" Alteromonas macleodii Isolates: Evidence for Pan-Mediterranean Clonal Frames.</title>
        <authorList>
            <person name="Lopez-Perez M."/>
            <person name="Gonzaga A."/>
            <person name="Rodriguez-Valera F."/>
        </authorList>
    </citation>
    <scope>NUCLEOTIDE SEQUENCE [LARGE SCALE GENOMIC DNA]</scope>
    <source>
        <strain evidence="3">'English Channel 615'</strain>
        <plasmid evidence="3">Plasmid</plasmid>
    </source>
</reference>
<dbReference type="Proteomes" id="UP000014909">
    <property type="component" value="Plasmid unnamed"/>
</dbReference>
<sequence>MAYTRYLTNKKKVLELITPLHTNVFASHVTHEFGVPNNSSLPLEAELKIVGYAYDKKAQAFVVSVNGSIYRPDNHIYHLTISTADGVKPVYSNLLLESGWIHLFSPIPIQAILTLLIGNKNVRA</sequence>
<keyword evidence="2" id="KW-0614">Plasmid</keyword>
<dbReference type="InterPro" id="IPR015965">
    <property type="entry name" value="tRNA_lig_PDEase"/>
</dbReference>
<dbReference type="AlphaFoldDB" id="S5AIZ6"/>
<dbReference type="KEGG" id="amh:I633_22236"/>
<dbReference type="BioCyc" id="AMAC1300253:G12YX-3517-MONOMER"/>
<dbReference type="HOGENOM" id="CLU_2068154_0_0_6"/>
<dbReference type="GO" id="GO:0003972">
    <property type="term" value="F:RNA ligase (ATP) activity"/>
    <property type="evidence" value="ECO:0007669"/>
    <property type="project" value="InterPro"/>
</dbReference>
<evidence type="ECO:0000313" key="2">
    <source>
        <dbReference type="EMBL" id="AGP79870.1"/>
    </source>
</evidence>
<geneLocation type="plasmid" evidence="2">
    <name>unnamed</name>
</geneLocation>
<dbReference type="GO" id="GO:0005524">
    <property type="term" value="F:ATP binding"/>
    <property type="evidence" value="ECO:0007669"/>
    <property type="project" value="InterPro"/>
</dbReference>
<accession>S5AIZ6</accession>
<name>S5AIZ6_9ALTE</name>